<dbReference type="Ensembl" id="ENSPMGT00000012677.1">
    <property type="protein sequence ID" value="ENSPMGP00000011884.1"/>
    <property type="gene ID" value="ENSPMGG00000009836.1"/>
</dbReference>
<evidence type="ECO:0000256" key="1">
    <source>
        <dbReference type="SAM" id="SignalP"/>
    </source>
</evidence>
<protein>
    <recommendedName>
        <fullName evidence="2">PiggyBac transposable element-derived protein domain-containing protein</fullName>
    </recommendedName>
</protein>
<evidence type="ECO:0000313" key="3">
    <source>
        <dbReference type="Ensembl" id="ENSPMGP00000011884.1"/>
    </source>
</evidence>
<accession>A0A3B4A5I8</accession>
<keyword evidence="4" id="KW-1185">Reference proteome</keyword>
<dbReference type="Proteomes" id="UP000261520">
    <property type="component" value="Unplaced"/>
</dbReference>
<feature type="signal peptide" evidence="1">
    <location>
        <begin position="1"/>
        <end position="28"/>
    </location>
</feature>
<dbReference type="PANTHER" id="PTHR47272:SF1">
    <property type="entry name" value="PIGGYBAC TRANSPOSABLE ELEMENT-DERIVED PROTEIN 3-LIKE"/>
    <property type="match status" value="1"/>
</dbReference>
<evidence type="ECO:0000259" key="2">
    <source>
        <dbReference type="Pfam" id="PF13843"/>
    </source>
</evidence>
<organism evidence="3 4">
    <name type="scientific">Periophthalmus magnuspinnatus</name>
    <dbReference type="NCBI Taxonomy" id="409849"/>
    <lineage>
        <taxon>Eukaryota</taxon>
        <taxon>Metazoa</taxon>
        <taxon>Chordata</taxon>
        <taxon>Craniata</taxon>
        <taxon>Vertebrata</taxon>
        <taxon>Euteleostomi</taxon>
        <taxon>Actinopterygii</taxon>
        <taxon>Neopterygii</taxon>
        <taxon>Teleostei</taxon>
        <taxon>Neoteleostei</taxon>
        <taxon>Acanthomorphata</taxon>
        <taxon>Gobiaria</taxon>
        <taxon>Gobiiformes</taxon>
        <taxon>Gobioidei</taxon>
        <taxon>Gobiidae</taxon>
        <taxon>Oxudercinae</taxon>
        <taxon>Periophthalmus</taxon>
    </lineage>
</organism>
<dbReference type="STRING" id="409849.ENSPMGP00000011884"/>
<proteinExistence type="predicted"/>
<sequence length="449" mass="51267">MTAKTKTACLALRPAVLLLFAPPDSVKTFQYFKMLFTDEMILHIAHQTNLYSAHELGDPIKTNPCEIEDFLAMLLFMGVFNFPAMEDYWHPASRFKLTADIMLKRRFTLLRCYIHFNDNQQCDGSPDRFYKIWPLFEMLRKQCLLIPSIYKHSVDEVMVSYKGTRAGTLRQYFANKPDKWGFKVFCRASSSGIIHGLLLYQGPSTFFNVDLSEEEQELPLGIVFCDNYFTSFDLVLSLHANLSIKCIGTVCSNCIGGTHLIEDEELMKRGCGALHYKSTEGVLAVKWYDNKCVTLLSNASGIKPLTSVQRWSKDAKVNIAVQCPSLIAAYNQDMSGIHLSDMLVYLYKTPAKSQRWYFPLFGYALDLCISNSWFVYKRDCDLLKEKTMPLKRFRLAVAHSLKQANKPAPRVGQPPRPQPDVRYDNYGHWPLHTDNLGWCSLCPKGVSCA</sequence>
<feature type="domain" description="PiggyBac transposable element-derived protein" evidence="2">
    <location>
        <begin position="30"/>
        <end position="373"/>
    </location>
</feature>
<dbReference type="InterPro" id="IPR029526">
    <property type="entry name" value="PGBD"/>
</dbReference>
<reference evidence="3" key="1">
    <citation type="submission" date="2025-08" db="UniProtKB">
        <authorList>
            <consortium name="Ensembl"/>
        </authorList>
    </citation>
    <scope>IDENTIFICATION</scope>
</reference>
<evidence type="ECO:0000313" key="4">
    <source>
        <dbReference type="Proteomes" id="UP000261520"/>
    </source>
</evidence>
<dbReference type="PANTHER" id="PTHR47272">
    <property type="entry name" value="DDE_TNP_1_7 DOMAIN-CONTAINING PROTEIN"/>
    <property type="match status" value="1"/>
</dbReference>
<keyword evidence="1" id="KW-0732">Signal</keyword>
<feature type="chain" id="PRO_5017290115" description="PiggyBac transposable element-derived protein domain-containing protein" evidence="1">
    <location>
        <begin position="29"/>
        <end position="449"/>
    </location>
</feature>
<dbReference type="AlphaFoldDB" id="A0A3B4A5I8"/>
<name>A0A3B4A5I8_9GOBI</name>
<reference evidence="3" key="2">
    <citation type="submission" date="2025-09" db="UniProtKB">
        <authorList>
            <consortium name="Ensembl"/>
        </authorList>
    </citation>
    <scope>IDENTIFICATION</scope>
</reference>
<dbReference type="Pfam" id="PF13843">
    <property type="entry name" value="DDE_Tnp_1_7"/>
    <property type="match status" value="1"/>
</dbReference>